<dbReference type="PROSITE" id="PS51257">
    <property type="entry name" value="PROKAR_LIPOPROTEIN"/>
    <property type="match status" value="1"/>
</dbReference>
<reference evidence="2 3" key="1">
    <citation type="submission" date="2019-04" db="EMBL/GenBank/DDBJ databases">
        <title>Altererythrobacter aquimixticola sp. nov., isolated from sediment of junction between the ocean and a freshwater spring.</title>
        <authorList>
            <person name="Yoon J.-H."/>
        </authorList>
    </citation>
    <scope>NUCLEOTIDE SEQUENCE [LARGE SCALE GENOMIC DNA]</scope>
    <source>
        <strain evidence="2 3">SSKS-13</strain>
    </source>
</reference>
<accession>A0A4T3F388</accession>
<dbReference type="AlphaFoldDB" id="A0A4T3F388"/>
<dbReference type="RefSeq" id="WP_136694674.1">
    <property type="nucleotide sequence ID" value="NZ_SSHH01000004.1"/>
</dbReference>
<protein>
    <recommendedName>
        <fullName evidence="4">Lipoprotein</fullName>
    </recommendedName>
</protein>
<gene>
    <name evidence="2" type="ORF">E5222_15365</name>
</gene>
<dbReference type="EMBL" id="SSHH01000004">
    <property type="protein sequence ID" value="TIX49100.1"/>
    <property type="molecule type" value="Genomic_DNA"/>
</dbReference>
<comment type="caution">
    <text evidence="2">The sequence shown here is derived from an EMBL/GenBank/DDBJ whole genome shotgun (WGS) entry which is preliminary data.</text>
</comment>
<evidence type="ECO:0000313" key="3">
    <source>
        <dbReference type="Proteomes" id="UP000309389"/>
    </source>
</evidence>
<sequence>MRLISALLLPLALAACVSPPPTSVPQAPPPRPPAQTQPVPPSQPAPPPVAGFRQPQIMQGPGLDGVIRREAGNLVRQFGDPRLDVSEGDMRKLQFSGEACVMDIYLYPLQPGAEPVATWIETRRASDGAEVDRLACMQALRRG</sequence>
<organism evidence="2 3">
    <name type="scientific">Alteraurantiacibacter aquimixticola</name>
    <dbReference type="NCBI Taxonomy" id="2489173"/>
    <lineage>
        <taxon>Bacteria</taxon>
        <taxon>Pseudomonadati</taxon>
        <taxon>Pseudomonadota</taxon>
        <taxon>Alphaproteobacteria</taxon>
        <taxon>Sphingomonadales</taxon>
        <taxon>Erythrobacteraceae</taxon>
        <taxon>Alteraurantiacibacter</taxon>
    </lineage>
</organism>
<feature type="region of interest" description="Disordered" evidence="1">
    <location>
        <begin position="19"/>
        <end position="53"/>
    </location>
</feature>
<evidence type="ECO:0000256" key="1">
    <source>
        <dbReference type="SAM" id="MobiDB-lite"/>
    </source>
</evidence>
<evidence type="ECO:0008006" key="4">
    <source>
        <dbReference type="Google" id="ProtNLM"/>
    </source>
</evidence>
<name>A0A4T3F388_9SPHN</name>
<proteinExistence type="predicted"/>
<dbReference type="Proteomes" id="UP000309389">
    <property type="component" value="Unassembled WGS sequence"/>
</dbReference>
<keyword evidence="3" id="KW-1185">Reference proteome</keyword>
<evidence type="ECO:0000313" key="2">
    <source>
        <dbReference type="EMBL" id="TIX49100.1"/>
    </source>
</evidence>
<dbReference type="OrthoDB" id="8482143at2"/>
<feature type="compositionally biased region" description="Pro residues" evidence="1">
    <location>
        <begin position="19"/>
        <end position="49"/>
    </location>
</feature>